<dbReference type="AlphaFoldDB" id="A0A345CZ30"/>
<dbReference type="PROSITE" id="PS50943">
    <property type="entry name" value="HTH_CROC1"/>
    <property type="match status" value="1"/>
</dbReference>
<organism evidence="2 3">
    <name type="scientific">Erwinia tracheiphila</name>
    <dbReference type="NCBI Taxonomy" id="65700"/>
    <lineage>
        <taxon>Bacteria</taxon>
        <taxon>Pseudomonadati</taxon>
        <taxon>Pseudomonadota</taxon>
        <taxon>Gammaproteobacteria</taxon>
        <taxon>Enterobacterales</taxon>
        <taxon>Erwiniaceae</taxon>
        <taxon>Erwinia</taxon>
    </lineage>
</organism>
<dbReference type="InterPro" id="IPR010982">
    <property type="entry name" value="Lambda_DNA-bd_dom_sf"/>
</dbReference>
<dbReference type="Gene3D" id="1.10.260.40">
    <property type="entry name" value="lambda repressor-like DNA-binding domains"/>
    <property type="match status" value="1"/>
</dbReference>
<proteinExistence type="predicted"/>
<feature type="domain" description="HTH cro/C1-type" evidence="1">
    <location>
        <begin position="9"/>
        <end position="53"/>
    </location>
</feature>
<sequence length="100" mass="11341">MILEIGEKIKLMRESERLTNRREAAEILGIPNNALWRYETGEAIPKGDVLMKIISHPKFEKYTLWFMTGKIAPEAGQIAPVLAHYGQEETELSVSKKKTG</sequence>
<dbReference type="GO" id="GO:0003677">
    <property type="term" value="F:DNA binding"/>
    <property type="evidence" value="ECO:0007669"/>
    <property type="project" value="InterPro"/>
</dbReference>
<protein>
    <submittedName>
        <fullName evidence="2">XRE family transcriptional regulator</fullName>
    </submittedName>
</protein>
<name>A0A345CZ30_9GAMM</name>
<evidence type="ECO:0000259" key="1">
    <source>
        <dbReference type="PROSITE" id="PS50943"/>
    </source>
</evidence>
<gene>
    <name evidence="2" type="ORF">AV903_03100</name>
</gene>
<dbReference type="RefSeq" id="WP_233480814.1">
    <property type="nucleotide sequence ID" value="NZ_CP013970.1"/>
</dbReference>
<dbReference type="Proteomes" id="UP000264980">
    <property type="component" value="Chromosome"/>
</dbReference>
<evidence type="ECO:0000313" key="2">
    <source>
        <dbReference type="EMBL" id="AXF78697.1"/>
    </source>
</evidence>
<dbReference type="InterPro" id="IPR001387">
    <property type="entry name" value="Cro/C1-type_HTH"/>
</dbReference>
<dbReference type="SUPFAM" id="SSF47413">
    <property type="entry name" value="lambda repressor-like DNA-binding domains"/>
    <property type="match status" value="1"/>
</dbReference>
<dbReference type="CDD" id="cd00093">
    <property type="entry name" value="HTH_XRE"/>
    <property type="match status" value="1"/>
</dbReference>
<dbReference type="EMBL" id="CP013970">
    <property type="protein sequence ID" value="AXF78697.1"/>
    <property type="molecule type" value="Genomic_DNA"/>
</dbReference>
<dbReference type="Pfam" id="PF01381">
    <property type="entry name" value="HTH_3"/>
    <property type="match status" value="1"/>
</dbReference>
<evidence type="ECO:0000313" key="3">
    <source>
        <dbReference type="Proteomes" id="UP000264980"/>
    </source>
</evidence>
<reference evidence="2 3" key="1">
    <citation type="submission" date="2016-01" db="EMBL/GenBank/DDBJ databases">
        <authorList>
            <person name="Oliw E.H."/>
        </authorList>
    </citation>
    <scope>NUCLEOTIDE SEQUENCE [LARGE SCALE GENOMIC DNA]</scope>
    <source>
        <strain evidence="2 3">MDcuke</strain>
    </source>
</reference>
<accession>A0A345CZ30</accession>